<feature type="transmembrane region" description="Helical" evidence="2">
    <location>
        <begin position="66"/>
        <end position="90"/>
    </location>
</feature>
<feature type="compositionally biased region" description="Basic and acidic residues" evidence="1">
    <location>
        <begin position="405"/>
        <end position="415"/>
    </location>
</feature>
<sequence length="415" mass="45520">MSGLELAILLISSGTAGGHLLKYNSSTDHNQVDCVYPISGQYGFLPRLLYYLLLLFAVFAEKQVWLIAGAGAAALTYSGQAAIHALVLAGTSAHSIFDLDALGIYAIVSTGSLAVGIFFGWSEALRESPARPVFKYWCLLMVIGTICCITALLREYPVEEVCLSNAGDVSTAQLGLGAFNCTYTCFGNRQAFRTNGEILVIPKSPEISGTKYQLLSVSIGFSIAFGCVYALYHLLSLHRYRTKAELKETVRLHSGKAWRGYSKYARTQRRIRQKAQKQLREGQKEHQHGCGDFLRPAVFLVILLLNEVVLLGGTAIPTNERPAAVGQWAPWVGVVLALFASIVTEHYRPEYLERQNILTKEKEEIEAKKQDSHKTELGKVGEGKPTETLEAQGAATRVDSEPDLEAGRDVTEQST</sequence>
<dbReference type="Proteomes" id="UP001498398">
    <property type="component" value="Unassembled WGS sequence"/>
</dbReference>
<evidence type="ECO:0000313" key="3">
    <source>
        <dbReference type="EMBL" id="KAK7470206.1"/>
    </source>
</evidence>
<feature type="transmembrane region" description="Helical" evidence="2">
    <location>
        <begin position="133"/>
        <end position="153"/>
    </location>
</feature>
<feature type="transmembrane region" description="Helical" evidence="2">
    <location>
        <begin position="328"/>
        <end position="347"/>
    </location>
</feature>
<comment type="caution">
    <text evidence="3">The sequence shown here is derived from an EMBL/GenBank/DDBJ whole genome shotgun (WGS) entry which is preliminary data.</text>
</comment>
<feature type="transmembrane region" description="Helical" evidence="2">
    <location>
        <begin position="102"/>
        <end position="121"/>
    </location>
</feature>
<keyword evidence="2" id="KW-0812">Transmembrane</keyword>
<feature type="region of interest" description="Disordered" evidence="1">
    <location>
        <begin position="364"/>
        <end position="415"/>
    </location>
</feature>
<accession>A0ABR1K5Q6</accession>
<dbReference type="EMBL" id="JBANRG010000002">
    <property type="protein sequence ID" value="KAK7470206.1"/>
    <property type="molecule type" value="Genomic_DNA"/>
</dbReference>
<evidence type="ECO:0000256" key="1">
    <source>
        <dbReference type="SAM" id="MobiDB-lite"/>
    </source>
</evidence>
<reference evidence="3 4" key="1">
    <citation type="submission" date="2024-01" db="EMBL/GenBank/DDBJ databases">
        <title>A draft genome for the cacao thread blight pathogen Marasmiellus scandens.</title>
        <authorList>
            <person name="Baruah I.K."/>
            <person name="Leung J."/>
            <person name="Bukari Y."/>
            <person name="Amoako-Attah I."/>
            <person name="Meinhardt L.W."/>
            <person name="Bailey B.A."/>
            <person name="Cohen S.P."/>
        </authorList>
    </citation>
    <scope>NUCLEOTIDE SEQUENCE [LARGE SCALE GENOMIC DNA]</scope>
    <source>
        <strain evidence="3 4">GH-19</strain>
    </source>
</reference>
<gene>
    <name evidence="3" type="ORF">VKT23_001643</name>
</gene>
<feature type="transmembrane region" description="Helical" evidence="2">
    <location>
        <begin position="293"/>
        <end position="316"/>
    </location>
</feature>
<protein>
    <submittedName>
        <fullName evidence="3">Uncharacterized protein</fullName>
    </submittedName>
</protein>
<keyword evidence="2" id="KW-1133">Transmembrane helix</keyword>
<feature type="transmembrane region" description="Helical" evidence="2">
    <location>
        <begin position="212"/>
        <end position="235"/>
    </location>
</feature>
<proteinExistence type="predicted"/>
<keyword evidence="2" id="KW-0472">Membrane</keyword>
<organism evidence="3 4">
    <name type="scientific">Marasmiellus scandens</name>
    <dbReference type="NCBI Taxonomy" id="2682957"/>
    <lineage>
        <taxon>Eukaryota</taxon>
        <taxon>Fungi</taxon>
        <taxon>Dikarya</taxon>
        <taxon>Basidiomycota</taxon>
        <taxon>Agaricomycotina</taxon>
        <taxon>Agaricomycetes</taxon>
        <taxon>Agaricomycetidae</taxon>
        <taxon>Agaricales</taxon>
        <taxon>Marasmiineae</taxon>
        <taxon>Omphalotaceae</taxon>
        <taxon>Marasmiellus</taxon>
    </lineage>
</organism>
<evidence type="ECO:0000256" key="2">
    <source>
        <dbReference type="SAM" id="Phobius"/>
    </source>
</evidence>
<name>A0ABR1K5Q6_9AGAR</name>
<keyword evidence="4" id="KW-1185">Reference proteome</keyword>
<feature type="transmembrane region" description="Helical" evidence="2">
    <location>
        <begin position="42"/>
        <end position="59"/>
    </location>
</feature>
<evidence type="ECO:0000313" key="4">
    <source>
        <dbReference type="Proteomes" id="UP001498398"/>
    </source>
</evidence>
<feature type="compositionally biased region" description="Basic and acidic residues" evidence="1">
    <location>
        <begin position="364"/>
        <end position="387"/>
    </location>
</feature>